<dbReference type="GO" id="GO:0006744">
    <property type="term" value="P:ubiquinone biosynthetic process"/>
    <property type="evidence" value="ECO:0007669"/>
    <property type="project" value="UniProtKB-UniRule"/>
</dbReference>
<dbReference type="Gene3D" id="3.30.1050.10">
    <property type="entry name" value="SCP2 sterol-binding domain"/>
    <property type="match status" value="1"/>
</dbReference>
<dbReference type="InterPro" id="IPR016830">
    <property type="entry name" value="UbiT"/>
</dbReference>
<dbReference type="InterPro" id="IPR003033">
    <property type="entry name" value="SCP2_sterol-bd_dom"/>
</dbReference>
<dbReference type="PIRSF" id="PIRSF025550">
    <property type="entry name" value="UCP025550_lpd_carrier"/>
    <property type="match status" value="1"/>
</dbReference>
<protein>
    <recommendedName>
        <fullName evidence="1">Ubiquinone biosynthesis accessory factor UbiT</fullName>
    </recommendedName>
</protein>
<evidence type="ECO:0000313" key="4">
    <source>
        <dbReference type="Proteomes" id="UP000737113"/>
    </source>
</evidence>
<evidence type="ECO:0000259" key="2">
    <source>
        <dbReference type="Pfam" id="PF02036"/>
    </source>
</evidence>
<comment type="function">
    <text evidence="1">Required for O(2)-independent ubiquinone (coenzyme Q) biosynthesis. Likely functions as an accessory factor.</text>
</comment>
<keyword evidence="1" id="KW-0831">Ubiquinone biosynthesis</keyword>
<comment type="pathway">
    <text evidence="1">Cofactor biosynthesis; ubiquinone biosynthesis.</text>
</comment>
<proteinExistence type="inferred from homology"/>
<sequence>MHTDFTVVAAKKLLDGVPRFARRPLAMVPFPLKSALIARVLGLILAGQAKEGELSFLEDKWVGIQVPDLALAFEVGFDGRWLVREMGEQPPAVTFMAESKELVLVAAGKEDPDTLFFQRRLCIEGDTELGLEVKNLLLSIEFAAMPLAIRFSIAKLAGAILRLQDHANSKVITQPLY</sequence>
<name>A0A972G0W0_9GAMM</name>
<comment type="caution">
    <text evidence="3">The sequence shown here is derived from an EMBL/GenBank/DDBJ whole genome shotgun (WGS) entry which is preliminary data.</text>
</comment>
<accession>A0A972G0W0</accession>
<dbReference type="HAMAP" id="MF_02231">
    <property type="entry name" value="UbiT"/>
    <property type="match status" value="1"/>
</dbReference>
<dbReference type="Pfam" id="PF02036">
    <property type="entry name" value="SCP2"/>
    <property type="match status" value="1"/>
</dbReference>
<evidence type="ECO:0000256" key="1">
    <source>
        <dbReference type="HAMAP-Rule" id="MF_02231"/>
    </source>
</evidence>
<organism evidence="3 4">
    <name type="scientific">Shewanella salipaludis</name>
    <dbReference type="NCBI Taxonomy" id="2723052"/>
    <lineage>
        <taxon>Bacteria</taxon>
        <taxon>Pseudomonadati</taxon>
        <taxon>Pseudomonadota</taxon>
        <taxon>Gammaproteobacteria</taxon>
        <taxon>Alteromonadales</taxon>
        <taxon>Shewanellaceae</taxon>
        <taxon>Shewanella</taxon>
    </lineage>
</organism>
<dbReference type="RefSeq" id="WP_169564960.1">
    <property type="nucleotide sequence ID" value="NZ_JAAXYH010000010.1"/>
</dbReference>
<dbReference type="InterPro" id="IPR036527">
    <property type="entry name" value="SCP2_sterol-bd_dom_sf"/>
</dbReference>
<dbReference type="Proteomes" id="UP000737113">
    <property type="component" value="Unassembled WGS sequence"/>
</dbReference>
<dbReference type="SUPFAM" id="SSF55718">
    <property type="entry name" value="SCP-like"/>
    <property type="match status" value="1"/>
</dbReference>
<keyword evidence="4" id="KW-1185">Reference proteome</keyword>
<dbReference type="EMBL" id="JAAXYH010000010">
    <property type="protein sequence ID" value="NMH66242.1"/>
    <property type="molecule type" value="Genomic_DNA"/>
</dbReference>
<evidence type="ECO:0000313" key="3">
    <source>
        <dbReference type="EMBL" id="NMH66242.1"/>
    </source>
</evidence>
<comment type="similarity">
    <text evidence="1">Belongs to the UbiT family.</text>
</comment>
<gene>
    <name evidence="1" type="primary">ubiT</name>
    <name evidence="3" type="ORF">HC757_13840</name>
</gene>
<dbReference type="AlphaFoldDB" id="A0A972G0W0"/>
<feature type="domain" description="SCP2" evidence="2">
    <location>
        <begin position="48"/>
        <end position="137"/>
    </location>
</feature>
<reference evidence="3" key="1">
    <citation type="submission" date="2020-04" db="EMBL/GenBank/DDBJ databases">
        <title>Description of Shewanella salipaludis sp. nov., isolated from a salt marsh.</title>
        <authorList>
            <person name="Park S."/>
            <person name="Yoon J.-H."/>
        </authorList>
    </citation>
    <scope>NUCLEOTIDE SEQUENCE</scope>
    <source>
        <strain evidence="3">SHSM-M6</strain>
    </source>
</reference>